<proteinExistence type="predicted"/>
<dbReference type="InterPro" id="IPR049914">
    <property type="entry name" value="PHD1-3/5-6"/>
</dbReference>
<dbReference type="EMBL" id="GEVM01005376">
    <property type="protein sequence ID" value="JAV00563.1"/>
    <property type="molecule type" value="Transcribed_RNA"/>
</dbReference>
<evidence type="ECO:0000256" key="3">
    <source>
        <dbReference type="ARBA" id="ARBA00022833"/>
    </source>
</evidence>
<evidence type="ECO:0000256" key="6">
    <source>
        <dbReference type="SAM" id="MobiDB-lite"/>
    </source>
</evidence>
<feature type="region of interest" description="Disordered" evidence="6">
    <location>
        <begin position="355"/>
        <end position="576"/>
    </location>
</feature>
<dbReference type="PANTHER" id="PTHR33304:SF58">
    <property type="entry name" value="RING_FYVE_PHD ZINC FINGER SUPERFAMILY PROTEIN"/>
    <property type="match status" value="1"/>
</dbReference>
<reference evidence="8" key="1">
    <citation type="submission" date="2016-07" db="EMBL/GenBank/DDBJ databases">
        <title>De novo transcriptome assembly of four accessions of the metal hyperaccumulator plant Noccaea caerulescens.</title>
        <authorList>
            <person name="Blande D."/>
            <person name="Halimaa P."/>
            <person name="Tervahauta A.I."/>
            <person name="Aarts M.G."/>
            <person name="Karenlampi S.O."/>
        </authorList>
    </citation>
    <scope>NUCLEOTIDE SEQUENCE</scope>
</reference>
<dbReference type="GO" id="GO:0140566">
    <property type="term" value="F:histone reader activity"/>
    <property type="evidence" value="ECO:0007669"/>
    <property type="project" value="InterPro"/>
</dbReference>
<dbReference type="SUPFAM" id="SSF57903">
    <property type="entry name" value="FYVE/PHD zinc finger"/>
    <property type="match status" value="1"/>
</dbReference>
<keyword evidence="3" id="KW-0862">Zinc</keyword>
<feature type="compositionally biased region" description="Basic and acidic residues" evidence="6">
    <location>
        <begin position="376"/>
        <end position="392"/>
    </location>
</feature>
<dbReference type="GO" id="GO:0032259">
    <property type="term" value="P:methylation"/>
    <property type="evidence" value="ECO:0007669"/>
    <property type="project" value="UniProtKB-KW"/>
</dbReference>
<feature type="compositionally biased region" description="Basic and acidic residues" evidence="6">
    <location>
        <begin position="1193"/>
        <end position="1210"/>
    </location>
</feature>
<keyword evidence="5" id="KW-0804">Transcription</keyword>
<keyword evidence="1" id="KW-0479">Metal-binding</keyword>
<name>A0A1J3K7G9_NOCCA</name>
<feature type="compositionally biased region" description="Polar residues" evidence="6">
    <location>
        <begin position="366"/>
        <end position="375"/>
    </location>
</feature>
<dbReference type="PANTHER" id="PTHR33304">
    <property type="match status" value="1"/>
</dbReference>
<evidence type="ECO:0000256" key="2">
    <source>
        <dbReference type="ARBA" id="ARBA00022771"/>
    </source>
</evidence>
<evidence type="ECO:0000259" key="7">
    <source>
        <dbReference type="SMART" id="SM00249"/>
    </source>
</evidence>
<feature type="region of interest" description="Disordered" evidence="6">
    <location>
        <begin position="623"/>
        <end position="679"/>
    </location>
</feature>
<feature type="compositionally biased region" description="Polar residues" evidence="6">
    <location>
        <begin position="526"/>
        <end position="550"/>
    </location>
</feature>
<dbReference type="GO" id="GO:0008270">
    <property type="term" value="F:zinc ion binding"/>
    <property type="evidence" value="ECO:0007669"/>
    <property type="project" value="UniProtKB-KW"/>
</dbReference>
<feature type="compositionally biased region" description="Low complexity" evidence="6">
    <location>
        <begin position="456"/>
        <end position="468"/>
    </location>
</feature>
<feature type="compositionally biased region" description="Low complexity" evidence="6">
    <location>
        <begin position="270"/>
        <end position="279"/>
    </location>
</feature>
<feature type="compositionally biased region" description="Basic and acidic residues" evidence="6">
    <location>
        <begin position="225"/>
        <end position="252"/>
    </location>
</feature>
<dbReference type="InterPro" id="IPR001965">
    <property type="entry name" value="Znf_PHD"/>
</dbReference>
<keyword evidence="2" id="KW-0863">Zinc-finger</keyword>
<evidence type="ECO:0000256" key="4">
    <source>
        <dbReference type="ARBA" id="ARBA00023015"/>
    </source>
</evidence>
<dbReference type="SMART" id="SM00249">
    <property type="entry name" value="PHD"/>
    <property type="match status" value="1"/>
</dbReference>
<dbReference type="Gene3D" id="3.30.40.10">
    <property type="entry name" value="Zinc/RING finger domain, C3HC4 (zinc finger)"/>
    <property type="match status" value="1"/>
</dbReference>
<sequence>MADRRVGKRSMNHRAFSKVESGTCNVCSAPCSSCMHRNLGFAGSKSEESSDENCHGVAGTQCSVNEDGLLPSSMVNPRNSSHKTASEASNIVNSSHDTLSENSESKESIRCSGISDDAGAVALNSEASFSGSRRKHEVSESANVLAQSSNCIEGQEDGILSDDQTKKSGHPNNKIVNKDPADGSSLISDPILGGLRKEQDSTMIEPSNDLPNKVKSQSLHNSPSNHDERTSSKSGNTKEKLGSGGNEDKGKSSVEGSTPSGQNGKDGKSSKSTSGNTSDESIPSAMSESESDDSIDVKVCDICGDAGREDLLAICSRCSDGAEHTYCMRVMLQKVPEGDWLCEECKFAEEAEKQKLETEGKRETEANLNTQSSSKRQIDKIEAAPDAKRRAVEAPTGSPKRPVLPRLSALSRETSFKGVEKTTRKLAHHSSFNSHSSDDTESTRSTDSQLQSPKGSFCKSYSFNSSSSRPKVRQVDDVMLPRQKTAKENASRDVKEGFSKNVGRSMSTSCNDSKVKGSKQLKDWSTEANPSASTVDQKLISRGNSSSSYANGARDLKGLQSDAKQGSLSKQARHLSRNRLEDIVASVGETYTNEKCSSSEHISSEAKRKNELANVDGLSRSREFRVTGEKSKDAVGNRQRSDLLSGSKGLPSQKGQNAEPTETSCASGSNVSTTRNIREDINKGNRLRAAVDAALRKKPSFSKNRGLEQSDLPSVSNVDSSCDKAFQKAPTKVPVVRDWPVGLQGGHPNLQTDKQTIEVNGNQFTLAGAGAGADADAMAASQSVEPEFHLPSVKPVMRDLPVVAPSVLSTTSAIPEHEYIWQGDMEVQKSRFLSVTHCGMQAYLSTLASPKVVEVVNQFPVKVILNEVPRLSTWPTQFQDIGAKEDHVALFFFAKDIESYEKSYKPLVDNMIQKDLALKGNFEGVELLIFSSNQLPPNCQRWNMLFFLWGVFRGEKRKHSNPLKNTPLPASNALPNIGKSLSTREGFGHENPSNRESSIDHGPGRMQSCMKEENETCGAIDKEKESSVSYGAVEETEEGEIGASPHLKDEKTSGIRAVNFSEMNQEVGLDDERLCEGPVNKKLKTGTGIETECSISRRDTSASRYSGAGAGPGPGPGEEKKRIVFPLDLNEGKDDDDEMVDNNPRPQGNDNNTRRSLGMVPNLDLALGEEKTRPTMTTTTGVVLPFMGGTSSTEEHRSSRSQKPQDRIMNQDDDAASLSLSLSFSSLEKGQQQQQKQQNERSLSGWEGKKQNVNTPLFLFRDFPDKSS</sequence>
<dbReference type="Pfam" id="PF23121">
    <property type="entry name" value="SPOC_AIPP2"/>
    <property type="match status" value="1"/>
</dbReference>
<feature type="region of interest" description="Disordered" evidence="6">
    <location>
        <begin position="960"/>
        <end position="1003"/>
    </location>
</feature>
<feature type="compositionally biased region" description="Polar residues" evidence="6">
    <location>
        <begin position="1144"/>
        <end position="1155"/>
    </location>
</feature>
<dbReference type="AlphaFoldDB" id="A0A1J3K7G9"/>
<feature type="compositionally biased region" description="Polar residues" evidence="6">
    <location>
        <begin position="653"/>
        <end position="675"/>
    </location>
</feature>
<evidence type="ECO:0000256" key="1">
    <source>
        <dbReference type="ARBA" id="ARBA00022723"/>
    </source>
</evidence>
<dbReference type="GO" id="GO:0034244">
    <property type="term" value="P:negative regulation of transcription elongation by RNA polymerase II"/>
    <property type="evidence" value="ECO:0007669"/>
    <property type="project" value="InterPro"/>
</dbReference>
<evidence type="ECO:0000256" key="5">
    <source>
        <dbReference type="ARBA" id="ARBA00023163"/>
    </source>
</evidence>
<feature type="compositionally biased region" description="Low complexity" evidence="6">
    <location>
        <begin position="1217"/>
        <end position="1237"/>
    </location>
</feature>
<gene>
    <name evidence="8" type="ORF">MP_TR5852_c0_g1_i1_g.16424</name>
</gene>
<dbReference type="InterPro" id="IPR013083">
    <property type="entry name" value="Znf_RING/FYVE/PHD"/>
</dbReference>
<feature type="compositionally biased region" description="Polar residues" evidence="6">
    <location>
        <begin position="502"/>
        <end position="512"/>
    </location>
</feature>
<feature type="compositionally biased region" description="Basic and acidic residues" evidence="6">
    <location>
        <begin position="414"/>
        <end position="423"/>
    </location>
</feature>
<dbReference type="InterPro" id="IPR011011">
    <property type="entry name" value="Znf_FYVE_PHD"/>
</dbReference>
<feature type="compositionally biased region" description="Basic and acidic residues" evidence="6">
    <location>
        <begin position="623"/>
        <end position="641"/>
    </location>
</feature>
<evidence type="ECO:0000313" key="8">
    <source>
        <dbReference type="EMBL" id="JAV00563.1"/>
    </source>
</evidence>
<feature type="region of interest" description="Disordered" evidence="6">
    <location>
        <begin position="1091"/>
        <end position="1249"/>
    </location>
</feature>
<feature type="compositionally biased region" description="Polar residues" evidence="6">
    <location>
        <begin position="214"/>
        <end position="224"/>
    </location>
</feature>
<dbReference type="InterPro" id="IPR056280">
    <property type="entry name" value="AIPP2-like_SPOC"/>
</dbReference>
<feature type="compositionally biased region" description="Basic and acidic residues" evidence="6">
    <location>
        <begin position="355"/>
        <end position="365"/>
    </location>
</feature>
<protein>
    <submittedName>
        <fullName evidence="8">Lysine-specific demethylase 5B</fullName>
    </submittedName>
</protein>
<feature type="compositionally biased region" description="Polar residues" evidence="6">
    <location>
        <begin position="73"/>
        <end position="102"/>
    </location>
</feature>
<feature type="compositionally biased region" description="Basic and acidic residues" evidence="6">
    <location>
        <begin position="485"/>
        <end position="498"/>
    </location>
</feature>
<keyword evidence="4" id="KW-0805">Transcription regulation</keyword>
<keyword evidence="8" id="KW-0489">Methyltransferase</keyword>
<feature type="domain" description="Zinc finger PHD-type" evidence="7">
    <location>
        <begin position="299"/>
        <end position="346"/>
    </location>
</feature>
<dbReference type="GO" id="GO:0008168">
    <property type="term" value="F:methyltransferase activity"/>
    <property type="evidence" value="ECO:0007669"/>
    <property type="project" value="UniProtKB-KW"/>
</dbReference>
<feature type="region of interest" description="Disordered" evidence="6">
    <location>
        <begin position="68"/>
        <end position="109"/>
    </location>
</feature>
<keyword evidence="8" id="KW-0808">Transferase</keyword>
<organism evidence="8">
    <name type="scientific">Noccaea caerulescens</name>
    <name type="common">Alpine penny-cress</name>
    <name type="synonym">Thlaspi caerulescens</name>
    <dbReference type="NCBI Taxonomy" id="107243"/>
    <lineage>
        <taxon>Eukaryota</taxon>
        <taxon>Viridiplantae</taxon>
        <taxon>Streptophyta</taxon>
        <taxon>Embryophyta</taxon>
        <taxon>Tracheophyta</taxon>
        <taxon>Spermatophyta</taxon>
        <taxon>Magnoliopsida</taxon>
        <taxon>eudicotyledons</taxon>
        <taxon>Gunneridae</taxon>
        <taxon>Pentapetalae</taxon>
        <taxon>rosids</taxon>
        <taxon>malvids</taxon>
        <taxon>Brassicales</taxon>
        <taxon>Brassicaceae</taxon>
        <taxon>Coluteocarpeae</taxon>
        <taxon>Noccaea</taxon>
    </lineage>
</organism>
<accession>A0A1J3K7G9</accession>
<feature type="region of interest" description="Disordered" evidence="6">
    <location>
        <begin position="155"/>
        <end position="293"/>
    </location>
</feature>